<sequence>MKEIYSFIDGKDGFQYSVDADGTDFWIETNTSKSQIKDQEKYGDVIVFSTVRTRKTVVRFRNANEKILKHAWYTSKSSNEKTEREKFVRTFGAILLDLYLMAHDTTVFPPSENFYCEAEDIALQSLRELM</sequence>
<protein>
    <submittedName>
        <fullName evidence="1">Uncharacterized protein</fullName>
    </submittedName>
</protein>
<proteinExistence type="predicted"/>
<dbReference type="EMBL" id="BGPR01002253">
    <property type="protein sequence ID" value="GBM70467.1"/>
    <property type="molecule type" value="Genomic_DNA"/>
</dbReference>
<gene>
    <name evidence="1" type="ORF">AVEN_188215_1</name>
</gene>
<evidence type="ECO:0000313" key="1">
    <source>
        <dbReference type="EMBL" id="GBM70467.1"/>
    </source>
</evidence>
<evidence type="ECO:0000313" key="2">
    <source>
        <dbReference type="Proteomes" id="UP000499080"/>
    </source>
</evidence>
<accession>A0A4Y2HY70</accession>
<dbReference type="Proteomes" id="UP000499080">
    <property type="component" value="Unassembled WGS sequence"/>
</dbReference>
<dbReference type="OrthoDB" id="8043281at2759"/>
<comment type="caution">
    <text evidence="1">The sequence shown here is derived from an EMBL/GenBank/DDBJ whole genome shotgun (WGS) entry which is preliminary data.</text>
</comment>
<organism evidence="1 2">
    <name type="scientific">Araneus ventricosus</name>
    <name type="common">Orbweaver spider</name>
    <name type="synonym">Epeira ventricosa</name>
    <dbReference type="NCBI Taxonomy" id="182803"/>
    <lineage>
        <taxon>Eukaryota</taxon>
        <taxon>Metazoa</taxon>
        <taxon>Ecdysozoa</taxon>
        <taxon>Arthropoda</taxon>
        <taxon>Chelicerata</taxon>
        <taxon>Arachnida</taxon>
        <taxon>Araneae</taxon>
        <taxon>Araneomorphae</taxon>
        <taxon>Entelegynae</taxon>
        <taxon>Araneoidea</taxon>
        <taxon>Araneidae</taxon>
        <taxon>Araneus</taxon>
    </lineage>
</organism>
<keyword evidence="2" id="KW-1185">Reference proteome</keyword>
<dbReference type="AlphaFoldDB" id="A0A4Y2HY70"/>
<name>A0A4Y2HY70_ARAVE</name>
<reference evidence="1 2" key="1">
    <citation type="journal article" date="2019" name="Sci. Rep.">
        <title>Orb-weaving spider Araneus ventricosus genome elucidates the spidroin gene catalogue.</title>
        <authorList>
            <person name="Kono N."/>
            <person name="Nakamura H."/>
            <person name="Ohtoshi R."/>
            <person name="Moran D.A.P."/>
            <person name="Shinohara A."/>
            <person name="Yoshida Y."/>
            <person name="Fujiwara M."/>
            <person name="Mori M."/>
            <person name="Tomita M."/>
            <person name="Arakawa K."/>
        </authorList>
    </citation>
    <scope>NUCLEOTIDE SEQUENCE [LARGE SCALE GENOMIC DNA]</scope>
</reference>